<comment type="caution">
    <text evidence="5">The sequence shown here is derived from an EMBL/GenBank/DDBJ whole genome shotgun (WGS) entry which is preliminary data.</text>
</comment>
<reference evidence="5" key="1">
    <citation type="submission" date="2022-07" db="EMBL/GenBank/DDBJ databases">
        <title>Chromosome-level genome of Muraenolepis orangiensis.</title>
        <authorList>
            <person name="Kim J."/>
        </authorList>
    </citation>
    <scope>NUCLEOTIDE SEQUENCE</scope>
    <source>
        <strain evidence="5">KU_S4_2022</strain>
        <tissue evidence="5">Muscle</tissue>
    </source>
</reference>
<dbReference type="PROSITE" id="PS50294">
    <property type="entry name" value="WD_REPEATS_REGION"/>
    <property type="match status" value="1"/>
</dbReference>
<keyword evidence="1 3" id="KW-0853">WD repeat</keyword>
<dbReference type="SMART" id="SM00320">
    <property type="entry name" value="WD40"/>
    <property type="match status" value="2"/>
</dbReference>
<dbReference type="Proteomes" id="UP001148018">
    <property type="component" value="Unassembled WGS sequence"/>
</dbReference>
<dbReference type="AlphaFoldDB" id="A0A9Q0EFQ9"/>
<dbReference type="GO" id="GO:0006364">
    <property type="term" value="P:rRNA processing"/>
    <property type="evidence" value="ECO:0007669"/>
    <property type="project" value="InterPro"/>
</dbReference>
<gene>
    <name evidence="5" type="ORF">NHX12_027559</name>
</gene>
<dbReference type="SUPFAM" id="SSF82171">
    <property type="entry name" value="DPP6 N-terminal domain-like"/>
    <property type="match status" value="1"/>
</dbReference>
<dbReference type="PANTHER" id="PTHR22840">
    <property type="entry name" value="WD REPEAT-CONTAINING PROTEIN 36"/>
    <property type="match status" value="1"/>
</dbReference>
<keyword evidence="6" id="KW-1185">Reference proteome</keyword>
<dbReference type="GO" id="GO:0032040">
    <property type="term" value="C:small-subunit processome"/>
    <property type="evidence" value="ECO:0007669"/>
    <property type="project" value="InterPro"/>
</dbReference>
<dbReference type="PROSITE" id="PS00678">
    <property type="entry name" value="WD_REPEATS_1"/>
    <property type="match status" value="1"/>
</dbReference>
<dbReference type="PROSITE" id="PS50082">
    <property type="entry name" value="WD_REPEATS_2"/>
    <property type="match status" value="1"/>
</dbReference>
<dbReference type="EMBL" id="JANIIK010000043">
    <property type="protein sequence ID" value="KAJ3605513.1"/>
    <property type="molecule type" value="Genomic_DNA"/>
</dbReference>
<evidence type="ECO:0000256" key="3">
    <source>
        <dbReference type="PROSITE-ProRule" id="PRU00221"/>
    </source>
</evidence>
<evidence type="ECO:0000313" key="6">
    <source>
        <dbReference type="Proteomes" id="UP001148018"/>
    </source>
</evidence>
<dbReference type="InterPro" id="IPR007319">
    <property type="entry name" value="WDR36/Utp21_C"/>
</dbReference>
<dbReference type="InterPro" id="IPR001680">
    <property type="entry name" value="WD40_rpt"/>
</dbReference>
<dbReference type="Gene3D" id="2.130.10.10">
    <property type="entry name" value="YVTN repeat-like/Quinoprotein amine dehydrogenase"/>
    <property type="match status" value="1"/>
</dbReference>
<proteinExistence type="predicted"/>
<protein>
    <recommendedName>
        <fullName evidence="4">WDR36/Utp21 C-terminal domain-containing protein</fullName>
    </recommendedName>
</protein>
<dbReference type="Pfam" id="PF04192">
    <property type="entry name" value="Utp21"/>
    <property type="match status" value="2"/>
</dbReference>
<organism evidence="5 6">
    <name type="scientific">Muraenolepis orangiensis</name>
    <name type="common">Patagonian moray cod</name>
    <dbReference type="NCBI Taxonomy" id="630683"/>
    <lineage>
        <taxon>Eukaryota</taxon>
        <taxon>Metazoa</taxon>
        <taxon>Chordata</taxon>
        <taxon>Craniata</taxon>
        <taxon>Vertebrata</taxon>
        <taxon>Euteleostomi</taxon>
        <taxon>Actinopterygii</taxon>
        <taxon>Neopterygii</taxon>
        <taxon>Teleostei</taxon>
        <taxon>Neoteleostei</taxon>
        <taxon>Acanthomorphata</taxon>
        <taxon>Zeiogadaria</taxon>
        <taxon>Gadariae</taxon>
        <taxon>Gadiformes</taxon>
        <taxon>Muraenolepidoidei</taxon>
        <taxon>Muraenolepididae</taxon>
        <taxon>Muraenolepis</taxon>
    </lineage>
</organism>
<dbReference type="PANTHER" id="PTHR22840:SF12">
    <property type="entry name" value="WD REPEAT-CONTAINING PROTEIN 36"/>
    <property type="match status" value="1"/>
</dbReference>
<keyword evidence="2" id="KW-0677">Repeat</keyword>
<evidence type="ECO:0000256" key="1">
    <source>
        <dbReference type="ARBA" id="ARBA00022574"/>
    </source>
</evidence>
<evidence type="ECO:0000313" key="5">
    <source>
        <dbReference type="EMBL" id="KAJ3605513.1"/>
    </source>
</evidence>
<accession>A0A9Q0EFQ9</accession>
<sequence>MLAIALDNLSLVIVDTETRRVVRNFLGHSGKINDVTFSPDGRWLISASMDCSIRTWDLPSGCMVDCFLCETAAVSVSLSPNGDFLSSSHVDSLGIYLWSNKSVYSLISLRPLPSDYEPMTVSLPGSSPSHDEDVQEVGDEEEDKMASACWESREQLDRRLVTMTSLPESRWRNLFNLDIVKRRNQPQQPPKRAAAAPFFLPTVSGLQPSFQASEDPENQTLGPSAVDLELRGLSSDLGPTSQFLLAFLRMVEAMLEERRDFDLAQAYLALFLKMYLRQLSQDPDTVAMLLRLQGRLETIWAELRSSFDQSLCLLAYTKSALL</sequence>
<feature type="repeat" description="WD" evidence="3">
    <location>
        <begin position="25"/>
        <end position="61"/>
    </location>
</feature>
<dbReference type="InterPro" id="IPR015943">
    <property type="entry name" value="WD40/YVTN_repeat-like_dom_sf"/>
</dbReference>
<dbReference type="InterPro" id="IPR019775">
    <property type="entry name" value="WD40_repeat_CS"/>
</dbReference>
<dbReference type="GO" id="GO:0034388">
    <property type="term" value="C:Pwp2p-containing subcomplex of 90S preribosome"/>
    <property type="evidence" value="ECO:0007669"/>
    <property type="project" value="TreeGrafter"/>
</dbReference>
<evidence type="ECO:0000259" key="4">
    <source>
        <dbReference type="Pfam" id="PF04192"/>
    </source>
</evidence>
<feature type="domain" description="WDR36/Utp21 C-terminal" evidence="4">
    <location>
        <begin position="219"/>
        <end position="317"/>
    </location>
</feature>
<feature type="domain" description="WDR36/Utp21 C-terminal" evidence="4">
    <location>
        <begin position="154"/>
        <end position="216"/>
    </location>
</feature>
<dbReference type="OrthoDB" id="10250769at2759"/>
<dbReference type="Pfam" id="PF25168">
    <property type="entry name" value="Beta-prop_WDR36-Utp21_2nd"/>
    <property type="match status" value="1"/>
</dbReference>
<evidence type="ECO:0000256" key="2">
    <source>
        <dbReference type="ARBA" id="ARBA00022737"/>
    </source>
</evidence>
<name>A0A9Q0EFQ9_9TELE</name>